<comment type="caution">
    <text evidence="1">The sequence shown here is derived from an EMBL/GenBank/DDBJ whole genome shotgun (WGS) entry which is preliminary data.</text>
</comment>
<keyword evidence="2" id="KW-1185">Reference proteome</keyword>
<accession>A0ABU9IGQ9</accession>
<dbReference type="Gene3D" id="3.20.20.140">
    <property type="entry name" value="Metal-dependent hydrolases"/>
    <property type="match status" value="1"/>
</dbReference>
<reference evidence="1 2" key="1">
    <citation type="submission" date="2024-04" db="EMBL/GenBank/DDBJ databases">
        <title>Aurantiacibacter sp. DGU6 16S ribosomal RNA gene Genome sequencing and assembly.</title>
        <authorList>
            <person name="Park S."/>
        </authorList>
    </citation>
    <scope>NUCLEOTIDE SEQUENCE [LARGE SCALE GENOMIC DNA]</scope>
    <source>
        <strain evidence="1 2">DGU6</strain>
    </source>
</reference>
<dbReference type="EMBL" id="JBBYHV010000002">
    <property type="protein sequence ID" value="MEL1251586.1"/>
    <property type="molecule type" value="Genomic_DNA"/>
</dbReference>
<dbReference type="InterPro" id="IPR008257">
    <property type="entry name" value="Pept_M19"/>
</dbReference>
<dbReference type="PANTHER" id="PTHR10443:SF12">
    <property type="entry name" value="DIPEPTIDASE"/>
    <property type="match status" value="1"/>
</dbReference>
<dbReference type="RefSeq" id="WP_341674135.1">
    <property type="nucleotide sequence ID" value="NZ_JBBYHV010000002.1"/>
</dbReference>
<evidence type="ECO:0000313" key="1">
    <source>
        <dbReference type="EMBL" id="MEL1251586.1"/>
    </source>
</evidence>
<name>A0ABU9IGQ9_9SPHN</name>
<proteinExistence type="predicted"/>
<organism evidence="1 2">
    <name type="scientific">Aurantiacibacter gilvus</name>
    <dbReference type="NCBI Taxonomy" id="3139141"/>
    <lineage>
        <taxon>Bacteria</taxon>
        <taxon>Pseudomonadati</taxon>
        <taxon>Pseudomonadota</taxon>
        <taxon>Alphaproteobacteria</taxon>
        <taxon>Sphingomonadales</taxon>
        <taxon>Erythrobacteraceae</taxon>
        <taxon>Aurantiacibacter</taxon>
    </lineage>
</organism>
<dbReference type="Proteomes" id="UP001497045">
    <property type="component" value="Unassembled WGS sequence"/>
</dbReference>
<dbReference type="InterPro" id="IPR006311">
    <property type="entry name" value="TAT_signal"/>
</dbReference>
<dbReference type="SUPFAM" id="SSF51556">
    <property type="entry name" value="Metallo-dependent hydrolases"/>
    <property type="match status" value="1"/>
</dbReference>
<protein>
    <submittedName>
        <fullName evidence="1">Membrane dipeptidase</fullName>
        <ecNumber evidence="1">3.4.13.-</ecNumber>
    </submittedName>
</protein>
<dbReference type="Pfam" id="PF01244">
    <property type="entry name" value="Peptidase_M19"/>
    <property type="match status" value="1"/>
</dbReference>
<dbReference type="GO" id="GO:0016805">
    <property type="term" value="F:dipeptidase activity"/>
    <property type="evidence" value="ECO:0007669"/>
    <property type="project" value="UniProtKB-KW"/>
</dbReference>
<dbReference type="PROSITE" id="PS51365">
    <property type="entry name" value="RENAL_DIPEPTIDASE_2"/>
    <property type="match status" value="1"/>
</dbReference>
<keyword evidence="1" id="KW-0224">Dipeptidase</keyword>
<evidence type="ECO:0000313" key="2">
    <source>
        <dbReference type="Proteomes" id="UP001497045"/>
    </source>
</evidence>
<dbReference type="PANTHER" id="PTHR10443">
    <property type="entry name" value="MICROSOMAL DIPEPTIDASE"/>
    <property type="match status" value="1"/>
</dbReference>
<dbReference type="PROSITE" id="PS51318">
    <property type="entry name" value="TAT"/>
    <property type="match status" value="1"/>
</dbReference>
<gene>
    <name evidence="1" type="ORF">AAEO60_12995</name>
</gene>
<dbReference type="PROSITE" id="PS51257">
    <property type="entry name" value="PROKAR_LIPOPROTEIN"/>
    <property type="match status" value="1"/>
</dbReference>
<sequence length="374" mass="39766">MLTRRIGRRGFVQLGGCSVLGACATVPGIAEATAAERAARLVSRSMVINGNLLPGFPDIPEDADFAAQVRATGLTAVKFSLAGPNPTFAETQEYIAGIDDAIVANARYFTKIGSAQDLLVAKHSERVGVIYAFEATTMLEGNVARIDVFHRLGVRSMQLSYNGASPFAAGVNIADSEGGLTELGREAVDRMNTLGVTIDASHSNARSTSEIIAASQRPVMISHAGCAAVHPHPRNRSDATLRAIADSGGLVGLYELPFLTPGSAQQGLADLMRHIEHALNVCGEDGVGIGSDGLMFGFDTSEESLQHWNASIEARREAGVSAPGEGPPPFVTELNGPHRMVRLAEELLRRGHRESVVEKVLGRNFLRVFAETWA</sequence>
<keyword evidence="1" id="KW-0378">Hydrolase</keyword>
<dbReference type="EC" id="3.4.13.-" evidence="1"/>
<dbReference type="InterPro" id="IPR032466">
    <property type="entry name" value="Metal_Hydrolase"/>
</dbReference>
<keyword evidence="1" id="KW-0645">Protease</keyword>